<keyword evidence="4 8" id="KW-1283">Bacterial microcompartment</keyword>
<evidence type="ECO:0000256" key="4">
    <source>
        <dbReference type="ARBA" id="ARBA00024446"/>
    </source>
</evidence>
<dbReference type="PANTHER" id="PTHR39330">
    <property type="entry name" value="ETHANOLAMINE AMMONIA-LYASE LIGHT CHAIN"/>
    <property type="match status" value="1"/>
</dbReference>
<evidence type="ECO:0000256" key="7">
    <source>
        <dbReference type="ARBA" id="ARBA00069181"/>
    </source>
</evidence>
<feature type="binding site" evidence="8">
    <location>
        <position position="215"/>
    </location>
    <ligand>
        <name>adenosylcob(III)alamin</name>
        <dbReference type="ChEBI" id="CHEBI:18408"/>
    </ligand>
</feature>
<dbReference type="GO" id="GO:0009350">
    <property type="term" value="C:ethanolamine ammonia-lyase complex"/>
    <property type="evidence" value="ECO:0007669"/>
    <property type="project" value="UniProtKB-UniRule"/>
</dbReference>
<dbReference type="GO" id="GO:0031471">
    <property type="term" value="C:ethanolamine degradation polyhedral organelle"/>
    <property type="evidence" value="ECO:0007669"/>
    <property type="project" value="UniProtKB-UniRule"/>
</dbReference>
<reference evidence="9" key="1">
    <citation type="submission" date="2019-11" db="EMBL/GenBank/DDBJ databases">
        <authorList>
            <person name="Feng L."/>
        </authorList>
    </citation>
    <scope>NUCLEOTIDE SEQUENCE</scope>
    <source>
        <strain evidence="9">VrattiLFYP33</strain>
    </source>
</reference>
<evidence type="ECO:0000256" key="6">
    <source>
        <dbReference type="ARBA" id="ARBA00067005"/>
    </source>
</evidence>
<proteinExistence type="inferred from homology"/>
<keyword evidence="2 8" id="KW-0456">Lyase</keyword>
<evidence type="ECO:0000256" key="1">
    <source>
        <dbReference type="ARBA" id="ARBA00022628"/>
    </source>
</evidence>
<dbReference type="InterPro" id="IPR009246">
    <property type="entry name" value="EutC"/>
</dbReference>
<organism evidence="9">
    <name type="scientific">Veillonella ratti</name>
    <dbReference type="NCBI Taxonomy" id="103892"/>
    <lineage>
        <taxon>Bacteria</taxon>
        <taxon>Bacillati</taxon>
        <taxon>Bacillota</taxon>
        <taxon>Negativicutes</taxon>
        <taxon>Veillonellales</taxon>
        <taxon>Veillonellaceae</taxon>
        <taxon>Veillonella</taxon>
    </lineage>
</organism>
<comment type="catalytic activity">
    <reaction evidence="5 8">
        <text>ethanolamine = acetaldehyde + NH4(+)</text>
        <dbReference type="Rhea" id="RHEA:15313"/>
        <dbReference type="ChEBI" id="CHEBI:15343"/>
        <dbReference type="ChEBI" id="CHEBI:28938"/>
        <dbReference type="ChEBI" id="CHEBI:57603"/>
        <dbReference type="EC" id="4.3.1.7"/>
    </reaction>
</comment>
<dbReference type="NCBIfam" id="NF003971">
    <property type="entry name" value="PRK05465.1"/>
    <property type="match status" value="1"/>
</dbReference>
<dbReference type="InterPro" id="IPR042255">
    <property type="entry name" value="EutC_N"/>
</dbReference>
<dbReference type="Gene3D" id="1.10.30.40">
    <property type="entry name" value="Ethanolamine ammonia-lyase light chain (EutC), N-terminal domain"/>
    <property type="match status" value="1"/>
</dbReference>
<dbReference type="GO" id="GO:0006520">
    <property type="term" value="P:amino acid metabolic process"/>
    <property type="evidence" value="ECO:0007669"/>
    <property type="project" value="InterPro"/>
</dbReference>
<accession>A0A6N2ZLW9</accession>
<dbReference type="InterPro" id="IPR042251">
    <property type="entry name" value="EutC_C"/>
</dbReference>
<dbReference type="GO" id="GO:0031419">
    <property type="term" value="F:cobalamin binding"/>
    <property type="evidence" value="ECO:0007669"/>
    <property type="project" value="UniProtKB-UniRule"/>
</dbReference>
<dbReference type="EC" id="4.3.1.7" evidence="6 8"/>
<dbReference type="PIRSF" id="PIRSF018982">
    <property type="entry name" value="EutC"/>
    <property type="match status" value="1"/>
</dbReference>
<dbReference type="FunFam" id="3.40.50.11240:FF:000001">
    <property type="entry name" value="Ethanolamine ammonia-lyase light chain"/>
    <property type="match status" value="1"/>
</dbReference>
<name>A0A6N2ZLW9_9FIRM</name>
<dbReference type="Pfam" id="PF05985">
    <property type="entry name" value="EutC"/>
    <property type="match status" value="1"/>
</dbReference>
<comment type="cofactor">
    <cofactor evidence="8">
        <name>adenosylcob(III)alamin</name>
        <dbReference type="ChEBI" id="CHEBI:18408"/>
    </cofactor>
    <text evidence="8">Binds between the large and small subunits.</text>
</comment>
<dbReference type="EMBL" id="CACRUX010000015">
    <property type="protein sequence ID" value="VYT77942.1"/>
    <property type="molecule type" value="Genomic_DNA"/>
</dbReference>
<comment type="subcellular location">
    <subcellularLocation>
        <location evidence="8">Bacterial microcompartment</location>
    </subcellularLocation>
</comment>
<dbReference type="RefSeq" id="WP_021842174.1">
    <property type="nucleotide sequence ID" value="NZ_CACRUX010000015.1"/>
</dbReference>
<evidence type="ECO:0000313" key="9">
    <source>
        <dbReference type="EMBL" id="VYT77942.1"/>
    </source>
</evidence>
<dbReference type="HAMAP" id="MF_00601">
    <property type="entry name" value="EutC"/>
    <property type="match status" value="1"/>
</dbReference>
<dbReference type="Gene3D" id="3.40.50.11240">
    <property type="entry name" value="Ethanolamine ammonia-lyase light chain (EutC)"/>
    <property type="match status" value="1"/>
</dbReference>
<comment type="subunit">
    <text evidence="8">The basic unit is a heterodimer which dimerizes to form tetramers. The heterotetramers trimerize; 6 large subunits form a core ring with 6 small subunits projecting outwards.</text>
</comment>
<keyword evidence="1 8" id="KW-0846">Cobalamin</keyword>
<comment type="similarity">
    <text evidence="8">Belongs to the EutC family.</text>
</comment>
<gene>
    <name evidence="8 9" type="primary">eutC</name>
    <name evidence="9" type="ORF">VRLFYP33_00511</name>
</gene>
<keyword evidence="3 8" id="KW-0170">Cobalt</keyword>
<protein>
    <recommendedName>
        <fullName evidence="7 8">Ethanolamine ammonia-lyase small subunit</fullName>
        <shortName evidence="8">EAL small subunit</shortName>
        <ecNumber evidence="6 8">4.3.1.7</ecNumber>
    </recommendedName>
</protein>
<sequence length="301" mass="33114">MNETELKGMIESILGELVKAKGLDSVEPAKRTKEVNKLGDSVGSNIISNEFLPDISEVDLKKQLLVDNPHDREGYLKMKSYTAARLGVGRCGTRYKTQSVLRFRADHAAAQDAVFSDVNPELVEEMGFIPVRTVCKNKDEYITRPDHGRIFDEANTEIIKQNVKKGAKLQVVVGDGLSSAAIEANIRDVIPALKQGLKKYNLDFDKVLFVKYCRVPAMDPIGEISDADVVCLFVGERPGLVTAESMSAYIAYRPTVGMPESRRTVVSNIHKGGTPAVEAGAYIADIIKNMLEKKKSGIELK</sequence>
<comment type="pathway">
    <text evidence="8">Amine and polyamine degradation; ethanolamine degradation.</text>
</comment>
<evidence type="ECO:0000256" key="5">
    <source>
        <dbReference type="ARBA" id="ARBA00052081"/>
    </source>
</evidence>
<evidence type="ECO:0000256" key="3">
    <source>
        <dbReference type="ARBA" id="ARBA00023285"/>
    </source>
</evidence>
<dbReference type="GO" id="GO:0008851">
    <property type="term" value="F:ethanolamine ammonia-lyase activity"/>
    <property type="evidence" value="ECO:0007669"/>
    <property type="project" value="UniProtKB-UniRule"/>
</dbReference>
<evidence type="ECO:0000256" key="2">
    <source>
        <dbReference type="ARBA" id="ARBA00023239"/>
    </source>
</evidence>
<dbReference type="UniPathway" id="UPA00560"/>
<comment type="function">
    <text evidence="8">Catalyzes the deamination of various vicinal amino-alcohols to oxo compounds. Allows this organism to utilize ethanolamine as the sole source of nitrogen and carbon in the presence of external vitamin B12.</text>
</comment>
<dbReference type="GO" id="GO:0046336">
    <property type="term" value="P:ethanolamine catabolic process"/>
    <property type="evidence" value="ECO:0007669"/>
    <property type="project" value="UniProtKB-UniRule"/>
</dbReference>
<evidence type="ECO:0000256" key="8">
    <source>
        <dbReference type="HAMAP-Rule" id="MF_00601"/>
    </source>
</evidence>
<dbReference type="FunFam" id="1.10.30.40:FF:000001">
    <property type="entry name" value="Ethanolamine ammonia-lyase light chain"/>
    <property type="match status" value="1"/>
</dbReference>
<dbReference type="AlphaFoldDB" id="A0A6N2ZLW9"/>
<dbReference type="PANTHER" id="PTHR39330:SF1">
    <property type="entry name" value="ETHANOLAMINE AMMONIA-LYASE SMALL SUBUNIT"/>
    <property type="match status" value="1"/>
</dbReference>
<feature type="binding site" evidence="8">
    <location>
        <position position="236"/>
    </location>
    <ligand>
        <name>adenosylcob(III)alamin</name>
        <dbReference type="ChEBI" id="CHEBI:18408"/>
    </ligand>
</feature>